<feature type="chain" id="PRO_5045222226" evidence="1">
    <location>
        <begin position="20"/>
        <end position="79"/>
    </location>
</feature>
<sequence length="79" mass="8388">MKKKLFSVVLSFVFVTGMACNGDTYFAGSQEDFDSIINDFTNNCCAGSSITITNIDTGQTGTLHLNEHGGNSSCSVIIV</sequence>
<keyword evidence="1" id="KW-0732">Signal</keyword>
<feature type="signal peptide" evidence="1">
    <location>
        <begin position="1"/>
        <end position="19"/>
    </location>
</feature>
<dbReference type="EMBL" id="JBHUHR010000015">
    <property type="protein sequence ID" value="MFD2034271.1"/>
    <property type="molecule type" value="Genomic_DNA"/>
</dbReference>
<proteinExistence type="predicted"/>
<evidence type="ECO:0000313" key="2">
    <source>
        <dbReference type="EMBL" id="MFD2034271.1"/>
    </source>
</evidence>
<dbReference type="RefSeq" id="WP_376884262.1">
    <property type="nucleotide sequence ID" value="NZ_JBHUHR010000015.1"/>
</dbReference>
<protein>
    <submittedName>
        <fullName evidence="2">Uncharacterized protein</fullName>
    </submittedName>
</protein>
<gene>
    <name evidence="2" type="ORF">ACFSKL_05675</name>
</gene>
<accession>A0ABW4VKQ0</accession>
<comment type="caution">
    <text evidence="2">The sequence shown here is derived from an EMBL/GenBank/DDBJ whole genome shotgun (WGS) entry which is preliminary data.</text>
</comment>
<name>A0ABW4VKQ0_9BACT</name>
<keyword evidence="3" id="KW-1185">Reference proteome</keyword>
<dbReference type="Proteomes" id="UP001597361">
    <property type="component" value="Unassembled WGS sequence"/>
</dbReference>
<dbReference type="PROSITE" id="PS51257">
    <property type="entry name" value="PROKAR_LIPOPROTEIN"/>
    <property type="match status" value="1"/>
</dbReference>
<evidence type="ECO:0000256" key="1">
    <source>
        <dbReference type="SAM" id="SignalP"/>
    </source>
</evidence>
<organism evidence="2 3">
    <name type="scientific">Belliella marina</name>
    <dbReference type="NCBI Taxonomy" id="1644146"/>
    <lineage>
        <taxon>Bacteria</taxon>
        <taxon>Pseudomonadati</taxon>
        <taxon>Bacteroidota</taxon>
        <taxon>Cytophagia</taxon>
        <taxon>Cytophagales</taxon>
        <taxon>Cyclobacteriaceae</taxon>
        <taxon>Belliella</taxon>
    </lineage>
</organism>
<reference evidence="3" key="1">
    <citation type="journal article" date="2019" name="Int. J. Syst. Evol. Microbiol.">
        <title>The Global Catalogue of Microorganisms (GCM) 10K type strain sequencing project: providing services to taxonomists for standard genome sequencing and annotation.</title>
        <authorList>
            <consortium name="The Broad Institute Genomics Platform"/>
            <consortium name="The Broad Institute Genome Sequencing Center for Infectious Disease"/>
            <person name="Wu L."/>
            <person name="Ma J."/>
        </authorList>
    </citation>
    <scope>NUCLEOTIDE SEQUENCE [LARGE SCALE GENOMIC DNA]</scope>
    <source>
        <strain evidence="3">CGMCC 1.15180</strain>
    </source>
</reference>
<evidence type="ECO:0000313" key="3">
    <source>
        <dbReference type="Proteomes" id="UP001597361"/>
    </source>
</evidence>